<dbReference type="EMBL" id="GBXM01021378">
    <property type="protein sequence ID" value="JAH87199.1"/>
    <property type="molecule type" value="Transcribed_RNA"/>
</dbReference>
<reference evidence="1" key="1">
    <citation type="submission" date="2014-11" db="EMBL/GenBank/DDBJ databases">
        <authorList>
            <person name="Amaro Gonzalez C."/>
        </authorList>
    </citation>
    <scope>NUCLEOTIDE SEQUENCE</scope>
</reference>
<name>A0A0E9W9X0_ANGAN</name>
<reference evidence="1" key="2">
    <citation type="journal article" date="2015" name="Fish Shellfish Immunol.">
        <title>Early steps in the European eel (Anguilla anguilla)-Vibrio vulnificus interaction in the gills: Role of the RtxA13 toxin.</title>
        <authorList>
            <person name="Callol A."/>
            <person name="Pajuelo D."/>
            <person name="Ebbesson L."/>
            <person name="Teles M."/>
            <person name="MacKenzie S."/>
            <person name="Amaro C."/>
        </authorList>
    </citation>
    <scope>NUCLEOTIDE SEQUENCE</scope>
</reference>
<accession>A0A0E9W9X0</accession>
<sequence>MSAQRRGWVRRTVFDKRLSKQPLALGVCATQKKQSKLFLMKKPEIW</sequence>
<dbReference type="AlphaFoldDB" id="A0A0E9W9X0"/>
<evidence type="ECO:0000313" key="1">
    <source>
        <dbReference type="EMBL" id="JAH87199.1"/>
    </source>
</evidence>
<protein>
    <submittedName>
        <fullName evidence="1">Uncharacterized protein</fullName>
    </submittedName>
</protein>
<organism evidence="1">
    <name type="scientific">Anguilla anguilla</name>
    <name type="common">European freshwater eel</name>
    <name type="synonym">Muraena anguilla</name>
    <dbReference type="NCBI Taxonomy" id="7936"/>
    <lineage>
        <taxon>Eukaryota</taxon>
        <taxon>Metazoa</taxon>
        <taxon>Chordata</taxon>
        <taxon>Craniata</taxon>
        <taxon>Vertebrata</taxon>
        <taxon>Euteleostomi</taxon>
        <taxon>Actinopterygii</taxon>
        <taxon>Neopterygii</taxon>
        <taxon>Teleostei</taxon>
        <taxon>Anguilliformes</taxon>
        <taxon>Anguillidae</taxon>
        <taxon>Anguilla</taxon>
    </lineage>
</organism>
<proteinExistence type="predicted"/>